<name>A0A345D937_9BURK</name>
<protein>
    <recommendedName>
        <fullName evidence="9 10">D-alanyl-D-alanine dipeptidase</fullName>
        <shortName evidence="9 10">D-Ala-D-Ala dipeptidase</shortName>
        <ecNumber evidence="9 10">3.4.13.22</ecNumber>
    </recommendedName>
</protein>
<dbReference type="PANTHER" id="PTHR43126">
    <property type="entry name" value="D-ALANYL-D-ALANINE DIPEPTIDASE"/>
    <property type="match status" value="1"/>
</dbReference>
<feature type="site" description="Transition state stabilizer" evidence="9">
    <location>
        <position position="85"/>
    </location>
</feature>
<evidence type="ECO:0000256" key="1">
    <source>
        <dbReference type="ARBA" id="ARBA00001362"/>
    </source>
</evidence>
<dbReference type="EC" id="3.4.13.22" evidence="9 10"/>
<dbReference type="SUPFAM" id="SSF55166">
    <property type="entry name" value="Hedgehog/DD-peptidase"/>
    <property type="match status" value="1"/>
</dbReference>
<evidence type="ECO:0000256" key="5">
    <source>
        <dbReference type="ARBA" id="ARBA00022833"/>
    </source>
</evidence>
<evidence type="ECO:0000256" key="9">
    <source>
        <dbReference type="HAMAP-Rule" id="MF_01924"/>
    </source>
</evidence>
<evidence type="ECO:0000256" key="7">
    <source>
        <dbReference type="ARBA" id="ARBA00023049"/>
    </source>
</evidence>
<evidence type="ECO:0000256" key="2">
    <source>
        <dbReference type="ARBA" id="ARBA00022670"/>
    </source>
</evidence>
<keyword evidence="7 9" id="KW-0482">Metalloprotease</keyword>
<accession>A0A345D937</accession>
<dbReference type="InterPro" id="IPR000755">
    <property type="entry name" value="A_A_dipeptidase"/>
</dbReference>
<organism evidence="11 12">
    <name type="scientific">Ephemeroptericola cinctiostellae</name>
    <dbReference type="NCBI Taxonomy" id="2268024"/>
    <lineage>
        <taxon>Bacteria</taxon>
        <taxon>Pseudomonadati</taxon>
        <taxon>Pseudomonadota</taxon>
        <taxon>Betaproteobacteria</taxon>
        <taxon>Burkholderiales</taxon>
        <taxon>Burkholderiaceae</taxon>
        <taxon>Ephemeroptericola</taxon>
    </lineage>
</organism>
<evidence type="ECO:0000256" key="3">
    <source>
        <dbReference type="ARBA" id="ARBA00022723"/>
    </source>
</evidence>
<dbReference type="HAMAP" id="MF_01924">
    <property type="entry name" value="A_A_dipeptidase"/>
    <property type="match status" value="1"/>
</dbReference>
<feature type="binding site" evidence="9">
    <location>
        <position position="120"/>
    </location>
    <ligand>
        <name>Zn(2+)</name>
        <dbReference type="ChEBI" id="CHEBI:29105"/>
        <note>catalytic</note>
    </ligand>
</feature>
<dbReference type="RefSeq" id="WP_114562130.1">
    <property type="nucleotide sequence ID" value="NZ_CP031124.1"/>
</dbReference>
<dbReference type="Gene3D" id="3.30.1380.10">
    <property type="match status" value="1"/>
</dbReference>
<gene>
    <name evidence="9 11" type="primary">ddpX</name>
    <name evidence="11" type="ORF">DTO96_100586</name>
</gene>
<comment type="catalytic activity">
    <reaction evidence="1 9 10">
        <text>D-alanyl-D-alanine + H2O = 2 D-alanine</text>
        <dbReference type="Rhea" id="RHEA:20661"/>
        <dbReference type="ChEBI" id="CHEBI:15377"/>
        <dbReference type="ChEBI" id="CHEBI:57416"/>
        <dbReference type="ChEBI" id="CHEBI:57822"/>
        <dbReference type="EC" id="3.4.13.22"/>
    </reaction>
</comment>
<evidence type="ECO:0000256" key="4">
    <source>
        <dbReference type="ARBA" id="ARBA00022801"/>
    </source>
</evidence>
<dbReference type="OrthoDB" id="9801430at2"/>
<evidence type="ECO:0000313" key="12">
    <source>
        <dbReference type="Proteomes" id="UP000252182"/>
    </source>
</evidence>
<dbReference type="GO" id="GO:0008237">
    <property type="term" value="F:metallopeptidase activity"/>
    <property type="evidence" value="ECO:0007669"/>
    <property type="project" value="UniProtKB-KW"/>
</dbReference>
<dbReference type="PIRSF" id="PIRSF026671">
    <property type="entry name" value="AA_dipeptidase"/>
    <property type="match status" value="1"/>
</dbReference>
<evidence type="ECO:0000256" key="10">
    <source>
        <dbReference type="PIRNR" id="PIRNR026671"/>
    </source>
</evidence>
<dbReference type="KEGG" id="hyf:DTO96_100586"/>
<keyword evidence="4 9" id="KW-0378">Hydrolase</keyword>
<sequence length="203" mass="23332">MTTYTRPHESKLMPAQLIDLMTFSHEHTANITFDIKYASTDNFTGQVIYPQARAFLMHDAAQALLAVSADLHPHGFGLRVFDAYRPWHITAYFWEHFPNDHLYLADPREGSRHNRGCAIDLSLYDLKTGTEIEMPSAYDEFNEKSHLSYTGGTESQNAMRALLQTTMLAHGFSAHPHEWWHFDYAGWQNYCVLDDEFLALEAS</sequence>
<comment type="function">
    <text evidence="9 10">Catalyzes hydrolysis of the D-alanyl-D-alanine dipeptide.</text>
</comment>
<reference evidence="12" key="1">
    <citation type="submission" date="2018-07" db="EMBL/GenBank/DDBJ databases">
        <authorList>
            <person name="Kim H."/>
        </authorList>
    </citation>
    <scope>NUCLEOTIDE SEQUENCE [LARGE SCALE GENOMIC DNA]</scope>
    <source>
        <strain evidence="12">F02</strain>
    </source>
</reference>
<dbReference type="CDD" id="cd14840">
    <property type="entry name" value="D-Ala-D-Ala_dipeptidase_Aad"/>
    <property type="match status" value="1"/>
</dbReference>
<dbReference type="EMBL" id="CP031124">
    <property type="protein sequence ID" value="AXF84875.1"/>
    <property type="molecule type" value="Genomic_DNA"/>
</dbReference>
<comment type="cofactor">
    <cofactor evidence="9">
        <name>Zn(2+)</name>
        <dbReference type="ChEBI" id="CHEBI:29105"/>
    </cofactor>
    <text evidence="9">Binds 1 zinc ion per subunit.</text>
</comment>
<dbReference type="GO" id="GO:0008270">
    <property type="term" value="F:zinc ion binding"/>
    <property type="evidence" value="ECO:0007669"/>
    <property type="project" value="UniProtKB-UniRule"/>
</dbReference>
<evidence type="ECO:0000256" key="6">
    <source>
        <dbReference type="ARBA" id="ARBA00022997"/>
    </source>
</evidence>
<dbReference type="GO" id="GO:0160237">
    <property type="term" value="F:D-Ala-D-Ala dipeptidase activity"/>
    <property type="evidence" value="ECO:0007669"/>
    <property type="project" value="UniProtKB-EC"/>
</dbReference>
<dbReference type="Proteomes" id="UP000252182">
    <property type="component" value="Chromosome"/>
</dbReference>
<evidence type="ECO:0000313" key="11">
    <source>
        <dbReference type="EMBL" id="AXF84875.1"/>
    </source>
</evidence>
<comment type="similarity">
    <text evidence="9 10">Belongs to the peptidase M15D family.</text>
</comment>
<dbReference type="PANTHER" id="PTHR43126:SF1">
    <property type="entry name" value="D-ALANYL-D-ALANINE DIPEPTIDASE"/>
    <property type="match status" value="1"/>
</dbReference>
<feature type="binding site" evidence="9">
    <location>
        <position position="113"/>
    </location>
    <ligand>
        <name>Zn(2+)</name>
        <dbReference type="ChEBI" id="CHEBI:29105"/>
        <note>catalytic</note>
    </ligand>
</feature>
<keyword evidence="8 10" id="KW-0961">Cell wall biogenesis/degradation</keyword>
<keyword evidence="12" id="KW-1185">Reference proteome</keyword>
<feature type="active site" description="Proton donor/acceptor" evidence="9">
    <location>
        <position position="178"/>
    </location>
</feature>
<keyword evidence="3 9" id="KW-0479">Metal-binding</keyword>
<dbReference type="Pfam" id="PF01427">
    <property type="entry name" value="Peptidase_M15"/>
    <property type="match status" value="1"/>
</dbReference>
<dbReference type="AlphaFoldDB" id="A0A345D937"/>
<feature type="binding site" evidence="9">
    <location>
        <position position="181"/>
    </location>
    <ligand>
        <name>Zn(2+)</name>
        <dbReference type="ChEBI" id="CHEBI:29105"/>
        <note>catalytic</note>
    </ligand>
</feature>
<evidence type="ECO:0000256" key="8">
    <source>
        <dbReference type="ARBA" id="ARBA00023316"/>
    </source>
</evidence>
<dbReference type="InterPro" id="IPR009045">
    <property type="entry name" value="Zn_M74/Hedgehog-like"/>
</dbReference>
<proteinExistence type="inferred from homology"/>
<dbReference type="GO" id="GO:0071555">
    <property type="term" value="P:cell wall organization"/>
    <property type="evidence" value="ECO:0007669"/>
    <property type="project" value="UniProtKB-KW"/>
</dbReference>
<keyword evidence="6 9" id="KW-0224">Dipeptidase</keyword>
<dbReference type="GO" id="GO:0006508">
    <property type="term" value="P:proteolysis"/>
    <property type="evidence" value="ECO:0007669"/>
    <property type="project" value="UniProtKB-KW"/>
</dbReference>
<keyword evidence="5 9" id="KW-0862">Zinc</keyword>
<keyword evidence="2 9" id="KW-0645">Protease</keyword>